<dbReference type="GO" id="GO:0005524">
    <property type="term" value="F:ATP binding"/>
    <property type="evidence" value="ECO:0007669"/>
    <property type="project" value="UniProtKB-KW"/>
</dbReference>
<feature type="domain" description="RuvB-like AAA+ ATPase" evidence="3">
    <location>
        <begin position="10"/>
        <end position="62"/>
    </location>
</feature>
<dbReference type="GO" id="GO:0017116">
    <property type="term" value="F:single-stranded DNA helicase activity"/>
    <property type="evidence" value="ECO:0007669"/>
    <property type="project" value="TreeGrafter"/>
</dbReference>
<evidence type="ECO:0000259" key="3">
    <source>
        <dbReference type="Pfam" id="PF05496"/>
    </source>
</evidence>
<dbReference type="PANTHER" id="PTHR13779:SF7">
    <property type="entry name" value="ATPASE WRNIP1"/>
    <property type="match status" value="1"/>
</dbReference>
<dbReference type="PANTHER" id="PTHR13779">
    <property type="entry name" value="WERNER HELICASE-INTERACTING PROTEIN 1 FAMILY MEMBER"/>
    <property type="match status" value="1"/>
</dbReference>
<dbReference type="GO" id="GO:0000731">
    <property type="term" value="P:DNA synthesis involved in DNA repair"/>
    <property type="evidence" value="ECO:0007669"/>
    <property type="project" value="TreeGrafter"/>
</dbReference>
<organism evidence="4 5">
    <name type="scientific">Shouchella clausii</name>
    <name type="common">Alkalihalobacillus clausii</name>
    <dbReference type="NCBI Taxonomy" id="79880"/>
    <lineage>
        <taxon>Bacteria</taxon>
        <taxon>Bacillati</taxon>
        <taxon>Bacillota</taxon>
        <taxon>Bacilli</taxon>
        <taxon>Bacillales</taxon>
        <taxon>Bacillaceae</taxon>
        <taxon>Shouchella</taxon>
    </lineage>
</organism>
<dbReference type="AlphaFoldDB" id="A0A268QU16"/>
<dbReference type="GO" id="GO:0009378">
    <property type="term" value="F:four-way junction helicase activity"/>
    <property type="evidence" value="ECO:0007669"/>
    <property type="project" value="InterPro"/>
</dbReference>
<dbReference type="GO" id="GO:0006310">
    <property type="term" value="P:DNA recombination"/>
    <property type="evidence" value="ECO:0007669"/>
    <property type="project" value="InterPro"/>
</dbReference>
<evidence type="ECO:0000256" key="2">
    <source>
        <dbReference type="ARBA" id="ARBA00022840"/>
    </source>
</evidence>
<name>A0A268QU16_SHOCL</name>
<evidence type="ECO:0000313" key="5">
    <source>
        <dbReference type="Proteomes" id="UP000216133"/>
    </source>
</evidence>
<dbReference type="InterPro" id="IPR051314">
    <property type="entry name" value="AAA_ATPase_RarA/MGS1/WRNIP1"/>
</dbReference>
<gene>
    <name evidence="4" type="ORF">CHH61_26715</name>
</gene>
<dbReference type="Proteomes" id="UP000216133">
    <property type="component" value="Unassembled WGS sequence"/>
</dbReference>
<feature type="non-terminal residue" evidence="4">
    <location>
        <position position="67"/>
    </location>
</feature>
<dbReference type="Pfam" id="PF05496">
    <property type="entry name" value="RuvB_N"/>
    <property type="match status" value="1"/>
</dbReference>
<accession>A0A268QU16</accession>
<dbReference type="EMBL" id="NPBS01001057">
    <property type="protein sequence ID" value="PAF11548.1"/>
    <property type="molecule type" value="Genomic_DNA"/>
</dbReference>
<dbReference type="GO" id="GO:0008047">
    <property type="term" value="F:enzyme activator activity"/>
    <property type="evidence" value="ECO:0007669"/>
    <property type="project" value="TreeGrafter"/>
</dbReference>
<dbReference type="InterPro" id="IPR008824">
    <property type="entry name" value="RuvB-like_N"/>
</dbReference>
<proteinExistence type="predicted"/>
<keyword evidence="1" id="KW-0547">Nucleotide-binding</keyword>
<sequence>MNIKPLAFRMRPRTIDEIIGQEHLVSEGKIIYRMVQAKQLSSMILYGPPGIGKTSIASAIAGSTQYA</sequence>
<comment type="caution">
    <text evidence="4">The sequence shown here is derived from an EMBL/GenBank/DDBJ whole genome shotgun (WGS) entry which is preliminary data.</text>
</comment>
<dbReference type="Gene3D" id="3.40.50.300">
    <property type="entry name" value="P-loop containing nucleotide triphosphate hydrolases"/>
    <property type="match status" value="1"/>
</dbReference>
<reference evidence="4 5" key="1">
    <citation type="submission" date="2017-07" db="EMBL/GenBank/DDBJ databases">
        <title>Isolation and whole genome analysis of endospore-forming bacteria from heroin.</title>
        <authorList>
            <person name="Kalinowski J."/>
            <person name="Ahrens B."/>
            <person name="Al-Dilaimi A."/>
            <person name="Winkler A."/>
            <person name="Wibberg D."/>
            <person name="Schleenbecker U."/>
            <person name="Ruckert C."/>
            <person name="Wolfel R."/>
            <person name="Grass G."/>
        </authorList>
    </citation>
    <scope>NUCLEOTIDE SEQUENCE [LARGE SCALE GENOMIC DNA]</scope>
    <source>
        <strain evidence="4 5">7523-2</strain>
    </source>
</reference>
<dbReference type="InterPro" id="IPR027417">
    <property type="entry name" value="P-loop_NTPase"/>
</dbReference>
<dbReference type="GO" id="GO:0006261">
    <property type="term" value="P:DNA-templated DNA replication"/>
    <property type="evidence" value="ECO:0007669"/>
    <property type="project" value="TreeGrafter"/>
</dbReference>
<evidence type="ECO:0000313" key="4">
    <source>
        <dbReference type="EMBL" id="PAF11548.1"/>
    </source>
</evidence>
<dbReference type="SUPFAM" id="SSF52540">
    <property type="entry name" value="P-loop containing nucleoside triphosphate hydrolases"/>
    <property type="match status" value="1"/>
</dbReference>
<dbReference type="RefSeq" id="WP_143118226.1">
    <property type="nucleotide sequence ID" value="NZ_NPBS01001057.1"/>
</dbReference>
<keyword evidence="2" id="KW-0067">ATP-binding</keyword>
<protein>
    <recommendedName>
        <fullName evidence="3">RuvB-like AAA+ ATPase domain-containing protein</fullName>
    </recommendedName>
</protein>
<evidence type="ECO:0000256" key="1">
    <source>
        <dbReference type="ARBA" id="ARBA00022741"/>
    </source>
</evidence>